<feature type="domain" description="TonB-dependent receptor plug" evidence="10">
    <location>
        <begin position="51"/>
        <end position="159"/>
    </location>
</feature>
<keyword evidence="7" id="KW-0675">Receptor</keyword>
<dbReference type="InterPro" id="IPR039426">
    <property type="entry name" value="TonB-dep_rcpt-like"/>
</dbReference>
<dbReference type="PANTHER" id="PTHR30069">
    <property type="entry name" value="TONB-DEPENDENT OUTER MEMBRANE RECEPTOR"/>
    <property type="match status" value="1"/>
</dbReference>
<evidence type="ECO:0000256" key="2">
    <source>
        <dbReference type="ARBA" id="ARBA00022448"/>
    </source>
</evidence>
<dbReference type="EMBL" id="LAZR01000001">
    <property type="protein sequence ID" value="KKO12674.1"/>
    <property type="molecule type" value="Genomic_DNA"/>
</dbReference>
<evidence type="ECO:0000256" key="1">
    <source>
        <dbReference type="ARBA" id="ARBA00004571"/>
    </source>
</evidence>
<evidence type="ECO:0000256" key="5">
    <source>
        <dbReference type="ARBA" id="ARBA00023077"/>
    </source>
</evidence>
<reference evidence="11" key="1">
    <citation type="journal article" date="2015" name="Nature">
        <title>Complex archaea that bridge the gap between prokaryotes and eukaryotes.</title>
        <authorList>
            <person name="Spang A."/>
            <person name="Saw J.H."/>
            <person name="Jorgensen S.L."/>
            <person name="Zaremba-Niedzwiedzka K."/>
            <person name="Martijn J."/>
            <person name="Lind A.E."/>
            <person name="van Eijk R."/>
            <person name="Schleper C."/>
            <person name="Guy L."/>
            <person name="Ettema T.J."/>
        </authorList>
    </citation>
    <scope>NUCLEOTIDE SEQUENCE</scope>
</reference>
<evidence type="ECO:0000256" key="6">
    <source>
        <dbReference type="ARBA" id="ARBA00023136"/>
    </source>
</evidence>
<dbReference type="GO" id="GO:0044718">
    <property type="term" value="P:siderophore transmembrane transport"/>
    <property type="evidence" value="ECO:0007669"/>
    <property type="project" value="TreeGrafter"/>
</dbReference>
<keyword evidence="3" id="KW-0812">Transmembrane</keyword>
<dbReference type="Pfam" id="PF00593">
    <property type="entry name" value="TonB_dep_Rec_b-barrel"/>
    <property type="match status" value="1"/>
</dbReference>
<accession>A0A0F9Z5T2</accession>
<dbReference type="PROSITE" id="PS52016">
    <property type="entry name" value="TONB_DEPENDENT_REC_3"/>
    <property type="match status" value="1"/>
</dbReference>
<evidence type="ECO:0000259" key="9">
    <source>
        <dbReference type="Pfam" id="PF00593"/>
    </source>
</evidence>
<evidence type="ECO:0000313" key="11">
    <source>
        <dbReference type="EMBL" id="KKO12674.1"/>
    </source>
</evidence>
<dbReference type="InterPro" id="IPR012910">
    <property type="entry name" value="Plug_dom"/>
</dbReference>
<evidence type="ECO:0000256" key="7">
    <source>
        <dbReference type="ARBA" id="ARBA00023170"/>
    </source>
</evidence>
<dbReference type="Pfam" id="PF07715">
    <property type="entry name" value="Plug"/>
    <property type="match status" value="1"/>
</dbReference>
<organism evidence="11">
    <name type="scientific">marine sediment metagenome</name>
    <dbReference type="NCBI Taxonomy" id="412755"/>
    <lineage>
        <taxon>unclassified sequences</taxon>
        <taxon>metagenomes</taxon>
        <taxon>ecological metagenomes</taxon>
    </lineage>
</organism>
<proteinExistence type="predicted"/>
<sequence>MQSFWSPLVCGVLVFCIVQPDAYGQSDDDEDTQEEAVEEILVTSTRSRRSLEDLPTRVELISGEELGEKVNMKPGDIRMLLNESTGIQVQQTSATTFNSSIRIQGLDGRYTQMLRDGLPLYSGFAGGLGLLQIAPLDLQAVEVIKGSSSTLYGGGAIAGLVNLITKVPDYEPETSMLLNRTSAGGLDASAFHASRSDKVGTTLFASWNENTAYDPSDVGLSAIPQFERWTLNPRAFFYLDDSSELSIGITAVVEDRLGGNMDYIKDRPVAEPYYEDNRTKRLSSQLEYSRPLGEGTLNFRNSLGHFDRELEMADFGFAGVQKSSFSELHYALPKGAAEWITGLSLITEEFEQQDAVPGFNQDFSQYTLGAFIQNSRPLTDTVSIEAGVRVDHNDDHGTITLPRVAFLYEPTTDITVRAGGGLGYRLPSLFIEEAESVQFRNVLPLDRSSMNEEQSKGVNMDVTYRIPQSNGNLITLNSLLFYTRVDDPLELQEQGDNLEFTQPDGYVDTRGVEITVTATYGDFKLFLGYTHANVREHYAGTVSRAPLVSEHRLNNVLIYEREDDFRIGLEAYYYGPQRLSDGARGKSYWVTGVMTEKTLAESVKLFLNFENFGDTRQTRFDTIYTGSLSNPQFRDIYAPLDGFIVNGGIKVLF</sequence>
<keyword evidence="4" id="KW-0732">Signal</keyword>
<gene>
    <name evidence="11" type="ORF">LCGC14_0006900</name>
</gene>
<keyword evidence="8" id="KW-0998">Cell outer membrane</keyword>
<evidence type="ECO:0008006" key="12">
    <source>
        <dbReference type="Google" id="ProtNLM"/>
    </source>
</evidence>
<dbReference type="GO" id="GO:0009279">
    <property type="term" value="C:cell outer membrane"/>
    <property type="evidence" value="ECO:0007669"/>
    <property type="project" value="UniProtKB-SubCell"/>
</dbReference>
<protein>
    <recommendedName>
        <fullName evidence="12">TonB-dependent receptor plug domain-containing protein</fullName>
    </recommendedName>
</protein>
<evidence type="ECO:0000259" key="10">
    <source>
        <dbReference type="Pfam" id="PF07715"/>
    </source>
</evidence>
<keyword evidence="2" id="KW-0813">Transport</keyword>
<evidence type="ECO:0000256" key="3">
    <source>
        <dbReference type="ARBA" id="ARBA00022692"/>
    </source>
</evidence>
<dbReference type="SUPFAM" id="SSF56935">
    <property type="entry name" value="Porins"/>
    <property type="match status" value="1"/>
</dbReference>
<comment type="subcellular location">
    <subcellularLocation>
        <location evidence="1">Cell outer membrane</location>
        <topology evidence="1">Multi-pass membrane protein</topology>
    </subcellularLocation>
</comment>
<dbReference type="Gene3D" id="2.170.130.10">
    <property type="entry name" value="TonB-dependent receptor, plug domain"/>
    <property type="match status" value="1"/>
</dbReference>
<dbReference type="PANTHER" id="PTHR30069:SF29">
    <property type="entry name" value="HEMOGLOBIN AND HEMOGLOBIN-HAPTOGLOBIN-BINDING PROTEIN 1-RELATED"/>
    <property type="match status" value="1"/>
</dbReference>
<dbReference type="InterPro" id="IPR036942">
    <property type="entry name" value="Beta-barrel_TonB_sf"/>
</dbReference>
<dbReference type="GO" id="GO:0015344">
    <property type="term" value="F:siderophore uptake transmembrane transporter activity"/>
    <property type="evidence" value="ECO:0007669"/>
    <property type="project" value="TreeGrafter"/>
</dbReference>
<feature type="domain" description="TonB-dependent receptor-like beta-barrel" evidence="9">
    <location>
        <begin position="262"/>
        <end position="611"/>
    </location>
</feature>
<dbReference type="InterPro" id="IPR037066">
    <property type="entry name" value="Plug_dom_sf"/>
</dbReference>
<comment type="caution">
    <text evidence="11">The sequence shown here is derived from an EMBL/GenBank/DDBJ whole genome shotgun (WGS) entry which is preliminary data.</text>
</comment>
<dbReference type="InterPro" id="IPR000531">
    <property type="entry name" value="Beta-barrel_TonB"/>
</dbReference>
<evidence type="ECO:0000256" key="4">
    <source>
        <dbReference type="ARBA" id="ARBA00022729"/>
    </source>
</evidence>
<keyword evidence="6" id="KW-0472">Membrane</keyword>
<evidence type="ECO:0000256" key="8">
    <source>
        <dbReference type="ARBA" id="ARBA00023237"/>
    </source>
</evidence>
<name>A0A0F9Z5T2_9ZZZZ</name>
<dbReference type="AlphaFoldDB" id="A0A0F9Z5T2"/>
<dbReference type="Gene3D" id="2.40.170.20">
    <property type="entry name" value="TonB-dependent receptor, beta-barrel domain"/>
    <property type="match status" value="1"/>
</dbReference>
<keyword evidence="5" id="KW-0798">TonB box</keyword>